<reference evidence="1 3" key="1">
    <citation type="submission" date="2017-09" db="EMBL/GenBank/DDBJ databases">
        <title>Bacterial and phytoplankton interrelationship in Kongsfjorden, an Arctic fjord.</title>
        <authorList>
            <person name="Sinha R."/>
            <person name="Krishnan K."/>
        </authorList>
    </citation>
    <scope>NUCLEOTIDE SEQUENCE [LARGE SCALE GENOMIC DNA]</scope>
    <source>
        <strain evidence="1 3">58</strain>
    </source>
</reference>
<evidence type="ECO:0000313" key="1">
    <source>
        <dbReference type="EMBL" id="PCC98445.1"/>
    </source>
</evidence>
<name>A0AA91Z5C7_9GAMM</name>
<protein>
    <submittedName>
        <fullName evidence="2">YjbH domain-containing protein</fullName>
    </submittedName>
</protein>
<dbReference type="Proteomes" id="UP000243750">
    <property type="component" value="Unassembled WGS sequence"/>
</dbReference>
<dbReference type="RefSeq" id="WP_096347528.1">
    <property type="nucleotide sequence ID" value="NZ_CP033116.1"/>
</dbReference>
<dbReference type="InterPro" id="IPR010344">
    <property type="entry name" value="YbjH"/>
</dbReference>
<sequence>MADRYRTTQHDFGGVGLLQTPTARMAPEGTFSFNANRTSPYSRYSISMQPLPWMEGTLRYIAISNRRYSQEDEFSGDQSLKDKAFDFKFRLLQESYWLPDLSVGFRDLAGTGLFSSEFVVANKRFYDLDFSLGVAWGYIGNRGDFRNPLGFLGDDYDSREATTVGTGGDFSIDNYFRGRPGIFGGVEYQTPWDPLRFKIELDGNDYQSEPQQNNQDQDSPINLGVVYRLTNGIDLSLGWERGNTAMFGITMHANLKDDPFPSKLLDPPPERREPLPAGVSAQSVDWANVSDRLRENAGFVVETIEVKDRELIVTGEQKTFRNQAQGLGRASRILDNSTGEGTYDWYTLVNKPRGIAVSEASIDASRLRDLEQNRIDEMAMRRSTVLATPSVLDTELLHTEPLEKFTYGLSLGYNQNVGGPDGFILYQFLARVKGEYRFKRNQWLHASVAANLINNFDKFRVEGESELPQVRTDIREYLTSSDVILENFQYTHTKRLDRDLYAMGYGGMLESMFGGVGGEVLYRPAGGNWAVGVDANWVRQRGFRQDFSFRDYSTLTGHFTTYLQTNFYNVLVKASAGRYLAGDIGGTLDLSRRFNNGITVGGYATRTNVSSEEFGEGSFDKGIYFTFPFDAFFARSSQSQGTLGWNPLTRDGGAKLSRFYSLYDLTRDSDTDRFNDGFNSLRD</sequence>
<dbReference type="AlphaFoldDB" id="A0AA91Z5C7"/>
<organism evidence="1 3">
    <name type="scientific">Halopseudomonas pelagia</name>
    <dbReference type="NCBI Taxonomy" id="553151"/>
    <lineage>
        <taxon>Bacteria</taxon>
        <taxon>Pseudomonadati</taxon>
        <taxon>Pseudomonadota</taxon>
        <taxon>Gammaproteobacteria</taxon>
        <taxon>Pseudomonadales</taxon>
        <taxon>Pseudomonadaceae</taxon>
        <taxon>Halopseudomonas</taxon>
    </lineage>
</organism>
<dbReference type="EMBL" id="NWMT01000202">
    <property type="protein sequence ID" value="PCC98445.1"/>
    <property type="molecule type" value="Genomic_DNA"/>
</dbReference>
<dbReference type="Pfam" id="PF06082">
    <property type="entry name" value="YjbH"/>
    <property type="match status" value="1"/>
</dbReference>
<dbReference type="EMBL" id="CP033116">
    <property type="protein sequence ID" value="QFY58873.1"/>
    <property type="molecule type" value="Genomic_DNA"/>
</dbReference>
<evidence type="ECO:0000313" key="4">
    <source>
        <dbReference type="Proteomes" id="UP000344571"/>
    </source>
</evidence>
<evidence type="ECO:0000313" key="3">
    <source>
        <dbReference type="Proteomes" id="UP000243750"/>
    </source>
</evidence>
<evidence type="ECO:0000313" key="2">
    <source>
        <dbReference type="EMBL" id="QFY58873.1"/>
    </source>
</evidence>
<dbReference type="Proteomes" id="UP000344571">
    <property type="component" value="Chromosome"/>
</dbReference>
<proteinExistence type="predicted"/>
<gene>
    <name evidence="1" type="ORF">CO192_15765</name>
    <name evidence="2" type="ORF">EAO82_15780</name>
</gene>
<reference evidence="2 4" key="2">
    <citation type="submission" date="2018-10" db="EMBL/GenBank/DDBJ databases">
        <title>Complete genome sequence of Pseudomonas pelagia strain Kongs-67.</title>
        <authorList>
            <person name="Sinha R.K."/>
            <person name="Krishnan K."/>
        </authorList>
    </citation>
    <scope>NUCLEOTIDE SEQUENCE [LARGE SCALE GENOMIC DNA]</scope>
    <source>
        <strain evidence="2 4">Kongs-67</strain>
    </source>
</reference>
<accession>A0AA91Z5C7</accession>
<keyword evidence="4" id="KW-1185">Reference proteome</keyword>